<gene>
    <name evidence="2" type="ORF">MUB46_00750</name>
</gene>
<reference evidence="2 3" key="1">
    <citation type="submission" date="2022-04" db="EMBL/GenBank/DDBJ databases">
        <authorList>
            <person name="Ye Y.-Q."/>
            <person name="Du Z.-J."/>
        </authorList>
    </citation>
    <scope>NUCLEOTIDE SEQUENCE [LARGE SCALE GENOMIC DNA]</scope>
    <source>
        <strain evidence="2 3">A6E488</strain>
    </source>
</reference>
<sequence length="363" mass="40047">MSEQTIDRQTAFSGTKDVAEALAFDEKRLAAWLEAHVPEFKGPLTAKQFKGGQSNPTYMIEAASGRYVLRRKPPGKLLPSAHAVDREYRVLSALHSVGFPVARPLILCDDDEVVGTMFYLMDFVGGRVYWVPSLPDCDNAERAAIYDAMNATIAQLHTIDYEAVGLGDFGKPAGYVSRQIKRWSDQYRASETQEIAEMERLIDWLPGATPPDTGASIVHGDFRLDNMILAPDSPKVLAVLDWELATLGDPIGDFTYHLMQWHMPTSRFGSGTGSLVDVDLPSLGIPTLDDYVARYCERTGRDGIPNLDFYFAYNFFRLAAILQGIVGRVRDGTATNENAAAMASQVRPLAETAWGFAERAGAR</sequence>
<keyword evidence="3" id="KW-1185">Reference proteome</keyword>
<dbReference type="PANTHER" id="PTHR47829">
    <property type="entry name" value="HYDROLASE, PUTATIVE (AFU_ORTHOLOGUE AFUA_1G12880)-RELATED"/>
    <property type="match status" value="1"/>
</dbReference>
<evidence type="ECO:0000313" key="2">
    <source>
        <dbReference type="EMBL" id="MCT8970378.1"/>
    </source>
</evidence>
<comment type="caution">
    <text evidence="2">The sequence shown here is derived from an EMBL/GenBank/DDBJ whole genome shotgun (WGS) entry which is preliminary data.</text>
</comment>
<feature type="domain" description="Aminoglycoside phosphotransferase" evidence="1">
    <location>
        <begin position="46"/>
        <end position="266"/>
    </location>
</feature>
<dbReference type="Proteomes" id="UP001320898">
    <property type="component" value="Unassembled WGS sequence"/>
</dbReference>
<dbReference type="RefSeq" id="WP_261613946.1">
    <property type="nucleotide sequence ID" value="NZ_JALIDZ010000001.1"/>
</dbReference>
<accession>A0AAW5QVI5</accession>
<dbReference type="SUPFAM" id="SSF56112">
    <property type="entry name" value="Protein kinase-like (PK-like)"/>
    <property type="match status" value="1"/>
</dbReference>
<organism evidence="2 3">
    <name type="scientific">Microbaculum marinisediminis</name>
    <dbReference type="NCBI Taxonomy" id="2931392"/>
    <lineage>
        <taxon>Bacteria</taxon>
        <taxon>Pseudomonadati</taxon>
        <taxon>Pseudomonadota</taxon>
        <taxon>Alphaproteobacteria</taxon>
        <taxon>Hyphomicrobiales</taxon>
        <taxon>Tepidamorphaceae</taxon>
        <taxon>Microbaculum</taxon>
    </lineage>
</organism>
<evidence type="ECO:0000313" key="3">
    <source>
        <dbReference type="Proteomes" id="UP001320898"/>
    </source>
</evidence>
<name>A0AAW5QVI5_9HYPH</name>
<dbReference type="Pfam" id="PF01636">
    <property type="entry name" value="APH"/>
    <property type="match status" value="1"/>
</dbReference>
<dbReference type="Gene3D" id="3.90.1200.10">
    <property type="match status" value="1"/>
</dbReference>
<dbReference type="InterPro" id="IPR011009">
    <property type="entry name" value="Kinase-like_dom_sf"/>
</dbReference>
<dbReference type="InterPro" id="IPR002575">
    <property type="entry name" value="Aminoglycoside_PTrfase"/>
</dbReference>
<protein>
    <submittedName>
        <fullName evidence="2">Phosphotransferase family protein</fullName>
    </submittedName>
</protein>
<dbReference type="InterPro" id="IPR041726">
    <property type="entry name" value="ACAD10_11_N"/>
</dbReference>
<evidence type="ECO:0000259" key="1">
    <source>
        <dbReference type="Pfam" id="PF01636"/>
    </source>
</evidence>
<dbReference type="InterPro" id="IPR052898">
    <property type="entry name" value="ACAD10-like"/>
</dbReference>
<dbReference type="CDD" id="cd05154">
    <property type="entry name" value="ACAD10_11_N-like"/>
    <property type="match status" value="1"/>
</dbReference>
<dbReference type="PANTHER" id="PTHR47829:SF3">
    <property type="entry name" value="AMINOGLYCOSIDE PHOSPHOTRANSFERASE DOMAIN-CONTAINING PROTEIN"/>
    <property type="match status" value="1"/>
</dbReference>
<proteinExistence type="predicted"/>
<dbReference type="AlphaFoldDB" id="A0AAW5QVI5"/>
<dbReference type="EMBL" id="JALIDZ010000001">
    <property type="protein sequence ID" value="MCT8970378.1"/>
    <property type="molecule type" value="Genomic_DNA"/>
</dbReference>
<dbReference type="Gene3D" id="3.30.200.20">
    <property type="entry name" value="Phosphorylase Kinase, domain 1"/>
    <property type="match status" value="1"/>
</dbReference>